<evidence type="ECO:0000313" key="5">
    <source>
        <dbReference type="EMBL" id="NHC33778.1"/>
    </source>
</evidence>
<dbReference type="GO" id="GO:0006355">
    <property type="term" value="P:regulation of DNA-templated transcription"/>
    <property type="evidence" value="ECO:0007669"/>
    <property type="project" value="InterPro"/>
</dbReference>
<evidence type="ECO:0000256" key="2">
    <source>
        <dbReference type="PROSITE-ProRule" id="PRU00169"/>
    </source>
</evidence>
<dbReference type="PROSITE" id="PS50110">
    <property type="entry name" value="RESPONSE_REGULATORY"/>
    <property type="match status" value="1"/>
</dbReference>
<dbReference type="PANTHER" id="PTHR44591:SF3">
    <property type="entry name" value="RESPONSE REGULATORY DOMAIN-CONTAINING PROTEIN"/>
    <property type="match status" value="1"/>
</dbReference>
<accession>A0A9X5I2Q1</accession>
<dbReference type="InterPro" id="IPR000014">
    <property type="entry name" value="PAS"/>
</dbReference>
<dbReference type="Gene3D" id="3.30.450.20">
    <property type="entry name" value="PAS domain"/>
    <property type="match status" value="1"/>
</dbReference>
<keyword evidence="6" id="KW-1185">Reference proteome</keyword>
<protein>
    <submittedName>
        <fullName evidence="5">Response regulator</fullName>
    </submittedName>
</protein>
<dbReference type="RefSeq" id="WP_039715277.1">
    <property type="nucleotide sequence ID" value="NZ_JTJC03000001.1"/>
</dbReference>
<evidence type="ECO:0000256" key="1">
    <source>
        <dbReference type="ARBA" id="ARBA00022553"/>
    </source>
</evidence>
<proteinExistence type="predicted"/>
<evidence type="ECO:0000313" key="6">
    <source>
        <dbReference type="Proteomes" id="UP000031532"/>
    </source>
</evidence>
<reference evidence="5 6" key="1">
    <citation type="journal article" date="2015" name="Genome Announc.">
        <title>Draft Genome Sequence of the Terrestrial Cyanobacterium Scytonema millei VB511283, Isolated from Eastern India.</title>
        <authorList>
            <person name="Sen D."/>
            <person name="Chandrababunaidu M.M."/>
            <person name="Singh D."/>
            <person name="Sanghi N."/>
            <person name="Ghorai A."/>
            <person name="Mishra G.P."/>
            <person name="Madduluri M."/>
            <person name="Adhikary S.P."/>
            <person name="Tripathy S."/>
        </authorList>
    </citation>
    <scope>NUCLEOTIDE SEQUENCE [LARGE SCALE GENOMIC DNA]</scope>
    <source>
        <strain evidence="5 6">VB511283</strain>
    </source>
</reference>
<dbReference type="EMBL" id="JTJC03000001">
    <property type="protein sequence ID" value="NHC33778.1"/>
    <property type="molecule type" value="Genomic_DNA"/>
</dbReference>
<comment type="caution">
    <text evidence="5">The sequence shown here is derived from an EMBL/GenBank/DDBJ whole genome shotgun (WGS) entry which is preliminary data.</text>
</comment>
<dbReference type="InterPro" id="IPR013767">
    <property type="entry name" value="PAS_fold"/>
</dbReference>
<dbReference type="InterPro" id="IPR001789">
    <property type="entry name" value="Sig_transdc_resp-reg_receiver"/>
</dbReference>
<dbReference type="CDD" id="cd00130">
    <property type="entry name" value="PAS"/>
    <property type="match status" value="1"/>
</dbReference>
<feature type="domain" description="Response regulatory" evidence="3">
    <location>
        <begin position="231"/>
        <end position="348"/>
    </location>
</feature>
<dbReference type="GO" id="GO:0000160">
    <property type="term" value="P:phosphorelay signal transduction system"/>
    <property type="evidence" value="ECO:0007669"/>
    <property type="project" value="InterPro"/>
</dbReference>
<dbReference type="SUPFAM" id="SSF55785">
    <property type="entry name" value="PYP-like sensor domain (PAS domain)"/>
    <property type="match status" value="1"/>
</dbReference>
<dbReference type="InterPro" id="IPR050595">
    <property type="entry name" value="Bact_response_regulator"/>
</dbReference>
<dbReference type="AlphaFoldDB" id="A0A9X5I2Q1"/>
<feature type="modified residue" description="4-aspartylphosphate" evidence="2">
    <location>
        <position position="280"/>
    </location>
</feature>
<name>A0A9X5I2Q1_9CYAN</name>
<dbReference type="SUPFAM" id="SSF52172">
    <property type="entry name" value="CheY-like"/>
    <property type="match status" value="1"/>
</dbReference>
<dbReference type="OrthoDB" id="511602at2"/>
<organism evidence="5 6">
    <name type="scientific">Scytonema millei VB511283</name>
    <dbReference type="NCBI Taxonomy" id="1245923"/>
    <lineage>
        <taxon>Bacteria</taxon>
        <taxon>Bacillati</taxon>
        <taxon>Cyanobacteriota</taxon>
        <taxon>Cyanophyceae</taxon>
        <taxon>Nostocales</taxon>
        <taxon>Scytonemataceae</taxon>
        <taxon>Scytonema</taxon>
    </lineage>
</organism>
<dbReference type="Proteomes" id="UP000031532">
    <property type="component" value="Unassembled WGS sequence"/>
</dbReference>
<dbReference type="PANTHER" id="PTHR44591">
    <property type="entry name" value="STRESS RESPONSE REGULATOR PROTEIN 1"/>
    <property type="match status" value="1"/>
</dbReference>
<feature type="domain" description="PAS" evidence="4">
    <location>
        <begin position="80"/>
        <end position="145"/>
    </location>
</feature>
<dbReference type="Pfam" id="PF00989">
    <property type="entry name" value="PAS"/>
    <property type="match status" value="1"/>
</dbReference>
<dbReference type="SMART" id="SM00091">
    <property type="entry name" value="PAS"/>
    <property type="match status" value="1"/>
</dbReference>
<dbReference type="NCBIfam" id="TIGR00229">
    <property type="entry name" value="sensory_box"/>
    <property type="match status" value="1"/>
</dbReference>
<evidence type="ECO:0000259" key="3">
    <source>
        <dbReference type="PROSITE" id="PS50110"/>
    </source>
</evidence>
<dbReference type="PROSITE" id="PS50112">
    <property type="entry name" value="PAS"/>
    <property type="match status" value="1"/>
</dbReference>
<dbReference type="SMART" id="SM00448">
    <property type="entry name" value="REC"/>
    <property type="match status" value="1"/>
</dbReference>
<dbReference type="InterPro" id="IPR011006">
    <property type="entry name" value="CheY-like_superfamily"/>
</dbReference>
<sequence length="353" mass="39542">MSDELFRQQIQIINRQMAILHSYMLQLSPALQKQVSEVLEETAAALGNLQLISEEMQTNLEACAVVEEELFQHNQQAMQERQYYYDLFQFSPDAYLLTDANGLILEANRAIATLLNVPQSYLPGKPLANYITQRDRTRFRTLINQLPVVSDVQNWEMNLCPRQSEPFAALLKVAVARDNSGFIQALRIGVHDINEYKQVVTQPALALNPEDIPAQVTTPLTQLPQALDGLQVLVVDDEADAREFITAVLESQGIHVTAVATAAAALEALEQFHPDVLISDIRMPYRDGYSLIRQVRELEAQQGWSIPAAALTAYLAEDREKAIAAGFESHLHKLAQPTQIIEMVTQLSRRAPT</sequence>
<keyword evidence="1 2" id="KW-0597">Phosphoprotein</keyword>
<dbReference type="InterPro" id="IPR035965">
    <property type="entry name" value="PAS-like_dom_sf"/>
</dbReference>
<evidence type="ECO:0000259" key="4">
    <source>
        <dbReference type="PROSITE" id="PS50112"/>
    </source>
</evidence>
<dbReference type="Gene3D" id="3.40.50.2300">
    <property type="match status" value="1"/>
</dbReference>
<gene>
    <name evidence="5" type="ORF">QH73_0003720</name>
</gene>
<dbReference type="Pfam" id="PF00072">
    <property type="entry name" value="Response_reg"/>
    <property type="match status" value="1"/>
</dbReference>